<evidence type="ECO:0000313" key="2">
    <source>
        <dbReference type="EMBL" id="KFK41795.1"/>
    </source>
</evidence>
<dbReference type="SUPFAM" id="SSF49599">
    <property type="entry name" value="TRAF domain-like"/>
    <property type="match status" value="2"/>
</dbReference>
<dbReference type="AlphaFoldDB" id="A0A087HI43"/>
<protein>
    <recommendedName>
        <fullName evidence="1">MATH domain-containing protein</fullName>
    </recommendedName>
</protein>
<feature type="domain" description="MATH" evidence="1">
    <location>
        <begin position="52"/>
        <end position="187"/>
    </location>
</feature>
<reference evidence="3" key="1">
    <citation type="journal article" date="2015" name="Nat. Plants">
        <title>Genome expansion of Arabis alpina linked with retrotransposition and reduced symmetric DNA methylation.</title>
        <authorList>
            <person name="Willing E.M."/>
            <person name="Rawat V."/>
            <person name="Mandakova T."/>
            <person name="Maumus F."/>
            <person name="James G.V."/>
            <person name="Nordstroem K.J."/>
            <person name="Becker C."/>
            <person name="Warthmann N."/>
            <person name="Chica C."/>
            <person name="Szarzynska B."/>
            <person name="Zytnicki M."/>
            <person name="Albani M.C."/>
            <person name="Kiefer C."/>
            <person name="Bergonzi S."/>
            <person name="Castaings L."/>
            <person name="Mateos J.L."/>
            <person name="Berns M.C."/>
            <person name="Bujdoso N."/>
            <person name="Piofczyk T."/>
            <person name="de Lorenzo L."/>
            <person name="Barrero-Sicilia C."/>
            <person name="Mateos I."/>
            <person name="Piednoel M."/>
            <person name="Hagmann J."/>
            <person name="Chen-Min-Tao R."/>
            <person name="Iglesias-Fernandez R."/>
            <person name="Schuster S.C."/>
            <person name="Alonso-Blanco C."/>
            <person name="Roudier F."/>
            <person name="Carbonero P."/>
            <person name="Paz-Ares J."/>
            <person name="Davis S.J."/>
            <person name="Pecinka A."/>
            <person name="Quesneville H."/>
            <person name="Colot V."/>
            <person name="Lysak M.A."/>
            <person name="Weigel D."/>
            <person name="Coupland G."/>
            <person name="Schneeberger K."/>
        </authorList>
    </citation>
    <scope>NUCLEOTIDE SEQUENCE [LARGE SCALE GENOMIC DNA]</scope>
    <source>
        <strain evidence="3">cv. Pajares</strain>
    </source>
</reference>
<dbReference type="PROSITE" id="PS50144">
    <property type="entry name" value="MATH"/>
    <property type="match status" value="2"/>
</dbReference>
<keyword evidence="3" id="KW-1185">Reference proteome</keyword>
<dbReference type="Gramene" id="KFK41795">
    <property type="protein sequence ID" value="KFK41795"/>
    <property type="gene ID" value="AALP_AA2G173100"/>
</dbReference>
<dbReference type="InterPro" id="IPR008974">
    <property type="entry name" value="TRAF-like"/>
</dbReference>
<sequence length="292" mass="33014">METEAVVEGRLSDVVSSNILPCHFLSSRSISVPAKNHQKLGGPIIIYRDRPPTSYCVKFESFANMSNLIKNGVYESRPFSIGGYNWTFLIYPNGNRPEAAAGYVSVYAKIDNSSLIANPKDVYAEVKFFVYRRTQDQYYMYQETVAQRFHLFKPQWGMPNFLPISYFANPATGFIFDGGQSVFGIDIFVAQPFDKWEVFSYEQNIRDPLFAWKLTSFSTRNLDSYTSDSFSSGGRNWKLKVYPNGVGYATGNSLSLYLLSASGENGYVQAKLRVIGTTNVEKQGQFFHSICI</sequence>
<dbReference type="Proteomes" id="UP000029120">
    <property type="component" value="Chromosome 2"/>
</dbReference>
<dbReference type="CDD" id="cd00121">
    <property type="entry name" value="MATH"/>
    <property type="match status" value="2"/>
</dbReference>
<dbReference type="OMA" id="HATKSKW"/>
<evidence type="ECO:0000259" key="1">
    <source>
        <dbReference type="PROSITE" id="PS50144"/>
    </source>
</evidence>
<dbReference type="OrthoDB" id="1883087at2759"/>
<accession>A0A087HI43</accession>
<dbReference type="eggNOG" id="KOG1987">
    <property type="taxonomic scope" value="Eukaryota"/>
</dbReference>
<dbReference type="PANTHER" id="PTHR46162:SF58">
    <property type="entry name" value="TRAF-LIKE FAMILY PROTEIN"/>
    <property type="match status" value="1"/>
</dbReference>
<evidence type="ECO:0000313" key="3">
    <source>
        <dbReference type="Proteomes" id="UP000029120"/>
    </source>
</evidence>
<proteinExistence type="predicted"/>
<feature type="domain" description="MATH" evidence="1">
    <location>
        <begin position="207"/>
        <end position="292"/>
    </location>
</feature>
<dbReference type="PANTHER" id="PTHR46162">
    <property type="entry name" value="TRAF-LIKE FAMILY PROTEIN"/>
    <property type="match status" value="1"/>
</dbReference>
<dbReference type="EMBL" id="CM002870">
    <property type="protein sequence ID" value="KFK41795.1"/>
    <property type="molecule type" value="Genomic_DNA"/>
</dbReference>
<dbReference type="Pfam" id="PF22486">
    <property type="entry name" value="MATH_2"/>
    <property type="match status" value="2"/>
</dbReference>
<dbReference type="InterPro" id="IPR002083">
    <property type="entry name" value="MATH/TRAF_dom"/>
</dbReference>
<organism evidence="2 3">
    <name type="scientific">Arabis alpina</name>
    <name type="common">Alpine rock-cress</name>
    <dbReference type="NCBI Taxonomy" id="50452"/>
    <lineage>
        <taxon>Eukaryota</taxon>
        <taxon>Viridiplantae</taxon>
        <taxon>Streptophyta</taxon>
        <taxon>Embryophyta</taxon>
        <taxon>Tracheophyta</taxon>
        <taxon>Spermatophyta</taxon>
        <taxon>Magnoliopsida</taxon>
        <taxon>eudicotyledons</taxon>
        <taxon>Gunneridae</taxon>
        <taxon>Pentapetalae</taxon>
        <taxon>rosids</taxon>
        <taxon>malvids</taxon>
        <taxon>Brassicales</taxon>
        <taxon>Brassicaceae</taxon>
        <taxon>Arabideae</taxon>
        <taxon>Arabis</taxon>
    </lineage>
</organism>
<dbReference type="Gene3D" id="2.60.210.10">
    <property type="entry name" value="Apoptosis, Tumor Necrosis Factor Receptor Associated Protein 2, Chain A"/>
    <property type="match status" value="2"/>
</dbReference>
<name>A0A087HI43_ARAAL</name>
<gene>
    <name evidence="2" type="ordered locus">AALP_Aa2g173100</name>
</gene>